<keyword evidence="5" id="KW-0547">Nucleotide-binding</keyword>
<feature type="compositionally biased region" description="Low complexity" evidence="9">
    <location>
        <begin position="39"/>
        <end position="51"/>
    </location>
</feature>
<sequence>MTDMTMEMEEPFMTERETIGISSDRLPLLIRHDESGPGSRTSSTHSLPSSGTPFSLAWKDISVWVKRKRKDSGSSWLGQKSENVKILDNVCGVVRSGTLLAIMGASGAGKTTLLATISQRIKGQSTGEMFLNGKKVTKEVMRQLSGFVPQQDLAVETLTVKETMDFMSRLKMNPEIREVEKKKWIRSLLSELGLTKCAHTRLSALSGGERKRLSLAVQLLTDPPILFCDEPTTGLDSYSAGAVVEKLKQLTSMGKAVICTIHQPASGLFDLFHRVLLLSGGRVAYLGDVPDALIYFKSLGLECPSTYNPAEFYVQQLAVVSGKEEQCLKHIEIICDRFAISSEGQALQSELNAIAQKPSKQEGGFYAYQEEFTLLSLEQQPKVKGFTQFYWLTWRTLVDQKRQWSREAIRLGLFMFVSMTLAFPYINTRADQQGIQNREGLFYLIITETIFTYSYAVQHTFPGEMPILLREISDGLYPPGPYYLSKMITLLPKSILEPIPYALLIFYVVGLTGGLSAFILFCIPIIMCATSSTAYGAMLSASFESISTSSLLSVPIDLLCITFSGIYLQLSTVPSYFSWIKYVSQFYYGNEALSIFQWRLVPEIECSDNPEIPCFKSGDEVLKFYGFAEENLSIDLLGLTLIYCVAHIVGFVSLSIRSKKQPIY</sequence>
<evidence type="ECO:0000256" key="7">
    <source>
        <dbReference type="ARBA" id="ARBA00022989"/>
    </source>
</evidence>
<dbReference type="InterPro" id="IPR043926">
    <property type="entry name" value="ABCG_dom"/>
</dbReference>
<dbReference type="PROSITE" id="PS50893">
    <property type="entry name" value="ABC_TRANSPORTER_2"/>
    <property type="match status" value="1"/>
</dbReference>
<keyword evidence="6" id="KW-0067">ATP-binding</keyword>
<dbReference type="Proteomes" id="UP000792457">
    <property type="component" value="Unassembled WGS sequence"/>
</dbReference>
<accession>A0A8K0NUR3</accession>
<dbReference type="SUPFAM" id="SSF52540">
    <property type="entry name" value="P-loop containing nucleoside triphosphate hydrolases"/>
    <property type="match status" value="1"/>
</dbReference>
<gene>
    <name evidence="12" type="ORF">J437_LFUL003018</name>
</gene>
<comment type="caution">
    <text evidence="12">The sequence shown here is derived from an EMBL/GenBank/DDBJ whole genome shotgun (WGS) entry which is preliminary data.</text>
</comment>
<evidence type="ECO:0000256" key="10">
    <source>
        <dbReference type="SAM" id="Phobius"/>
    </source>
</evidence>
<comment type="similarity">
    <text evidence="2">Belongs to the ABC transporter superfamily. ABCG family. Eye pigment precursor importer (TC 3.A.1.204) subfamily.</text>
</comment>
<feature type="transmembrane region" description="Helical" evidence="10">
    <location>
        <begin position="550"/>
        <end position="570"/>
    </location>
</feature>
<reference evidence="12" key="2">
    <citation type="submission" date="2017-10" db="EMBL/GenBank/DDBJ databases">
        <title>Ladona fulva Genome sequencing and assembly.</title>
        <authorList>
            <person name="Murali S."/>
            <person name="Richards S."/>
            <person name="Bandaranaike D."/>
            <person name="Bellair M."/>
            <person name="Blankenburg K."/>
            <person name="Chao H."/>
            <person name="Dinh H."/>
            <person name="Doddapaneni H."/>
            <person name="Dugan-Rocha S."/>
            <person name="Elkadiri S."/>
            <person name="Gnanaolivu R."/>
            <person name="Hernandez B."/>
            <person name="Skinner E."/>
            <person name="Javaid M."/>
            <person name="Lee S."/>
            <person name="Li M."/>
            <person name="Ming W."/>
            <person name="Munidasa M."/>
            <person name="Muniz J."/>
            <person name="Nguyen L."/>
            <person name="Hughes D."/>
            <person name="Osuji N."/>
            <person name="Pu L.-L."/>
            <person name="Puazo M."/>
            <person name="Qu C."/>
            <person name="Quiroz J."/>
            <person name="Raj R."/>
            <person name="Weissenberger G."/>
            <person name="Xin Y."/>
            <person name="Zou X."/>
            <person name="Han Y."/>
            <person name="Worley K."/>
            <person name="Muzny D."/>
            <person name="Gibbs R."/>
        </authorList>
    </citation>
    <scope>NUCLEOTIDE SEQUENCE</scope>
    <source>
        <strain evidence="12">Sampled in the wild</strain>
    </source>
</reference>
<evidence type="ECO:0000256" key="8">
    <source>
        <dbReference type="ARBA" id="ARBA00023136"/>
    </source>
</evidence>
<protein>
    <recommendedName>
        <fullName evidence="11">ABC transporter domain-containing protein</fullName>
    </recommendedName>
</protein>
<keyword evidence="7 10" id="KW-1133">Transmembrane helix</keyword>
<evidence type="ECO:0000256" key="9">
    <source>
        <dbReference type="SAM" id="MobiDB-lite"/>
    </source>
</evidence>
<dbReference type="InterPro" id="IPR003593">
    <property type="entry name" value="AAA+_ATPase"/>
</dbReference>
<dbReference type="GO" id="GO:0005524">
    <property type="term" value="F:ATP binding"/>
    <property type="evidence" value="ECO:0007669"/>
    <property type="project" value="UniProtKB-KW"/>
</dbReference>
<feature type="domain" description="ABC transporter" evidence="11">
    <location>
        <begin position="67"/>
        <end position="305"/>
    </location>
</feature>
<reference evidence="12" key="1">
    <citation type="submission" date="2013-04" db="EMBL/GenBank/DDBJ databases">
        <authorList>
            <person name="Qu J."/>
            <person name="Murali S.C."/>
            <person name="Bandaranaike D."/>
            <person name="Bellair M."/>
            <person name="Blankenburg K."/>
            <person name="Chao H."/>
            <person name="Dinh H."/>
            <person name="Doddapaneni H."/>
            <person name="Downs B."/>
            <person name="Dugan-Rocha S."/>
            <person name="Elkadiri S."/>
            <person name="Gnanaolivu R.D."/>
            <person name="Hernandez B."/>
            <person name="Javaid M."/>
            <person name="Jayaseelan J.C."/>
            <person name="Lee S."/>
            <person name="Li M."/>
            <person name="Ming W."/>
            <person name="Munidasa M."/>
            <person name="Muniz J."/>
            <person name="Nguyen L."/>
            <person name="Ongeri F."/>
            <person name="Osuji N."/>
            <person name="Pu L.-L."/>
            <person name="Puazo M."/>
            <person name="Qu C."/>
            <person name="Quiroz J."/>
            <person name="Raj R."/>
            <person name="Weissenberger G."/>
            <person name="Xin Y."/>
            <person name="Zou X."/>
            <person name="Han Y."/>
            <person name="Richards S."/>
            <person name="Worley K."/>
            <person name="Muzny D."/>
            <person name="Gibbs R."/>
        </authorList>
    </citation>
    <scope>NUCLEOTIDE SEQUENCE</scope>
    <source>
        <strain evidence="12">Sampled in the wild</strain>
    </source>
</reference>
<dbReference type="GO" id="GO:0016887">
    <property type="term" value="F:ATP hydrolysis activity"/>
    <property type="evidence" value="ECO:0007669"/>
    <property type="project" value="InterPro"/>
</dbReference>
<organism evidence="12 13">
    <name type="scientific">Ladona fulva</name>
    <name type="common">Scarce chaser dragonfly</name>
    <name type="synonym">Libellula fulva</name>
    <dbReference type="NCBI Taxonomy" id="123851"/>
    <lineage>
        <taxon>Eukaryota</taxon>
        <taxon>Metazoa</taxon>
        <taxon>Ecdysozoa</taxon>
        <taxon>Arthropoda</taxon>
        <taxon>Hexapoda</taxon>
        <taxon>Insecta</taxon>
        <taxon>Pterygota</taxon>
        <taxon>Palaeoptera</taxon>
        <taxon>Odonata</taxon>
        <taxon>Epiprocta</taxon>
        <taxon>Anisoptera</taxon>
        <taxon>Libelluloidea</taxon>
        <taxon>Libellulidae</taxon>
        <taxon>Ladona</taxon>
    </lineage>
</organism>
<evidence type="ECO:0000256" key="1">
    <source>
        <dbReference type="ARBA" id="ARBA00004141"/>
    </source>
</evidence>
<evidence type="ECO:0000256" key="4">
    <source>
        <dbReference type="ARBA" id="ARBA00022692"/>
    </source>
</evidence>
<keyword evidence="3" id="KW-0813">Transport</keyword>
<dbReference type="InterPro" id="IPR027417">
    <property type="entry name" value="P-loop_NTPase"/>
</dbReference>
<dbReference type="Pfam" id="PF01061">
    <property type="entry name" value="ABC2_membrane"/>
    <property type="match status" value="1"/>
</dbReference>
<dbReference type="GO" id="GO:0030659">
    <property type="term" value="C:cytoplasmic vesicle membrane"/>
    <property type="evidence" value="ECO:0007669"/>
    <property type="project" value="TreeGrafter"/>
</dbReference>
<dbReference type="GO" id="GO:0005886">
    <property type="term" value="C:plasma membrane"/>
    <property type="evidence" value="ECO:0007669"/>
    <property type="project" value="TreeGrafter"/>
</dbReference>
<evidence type="ECO:0000313" key="12">
    <source>
        <dbReference type="EMBL" id="KAG8222397.1"/>
    </source>
</evidence>
<evidence type="ECO:0000259" key="11">
    <source>
        <dbReference type="PROSITE" id="PS50893"/>
    </source>
</evidence>
<dbReference type="Gene3D" id="3.40.50.300">
    <property type="entry name" value="P-loop containing nucleotide triphosphate hydrolases"/>
    <property type="match status" value="1"/>
</dbReference>
<name>A0A8K0NUR3_LADFU</name>
<evidence type="ECO:0000256" key="5">
    <source>
        <dbReference type="ARBA" id="ARBA00022741"/>
    </source>
</evidence>
<dbReference type="Pfam" id="PF00005">
    <property type="entry name" value="ABC_tran"/>
    <property type="match status" value="1"/>
</dbReference>
<dbReference type="PROSITE" id="PS00211">
    <property type="entry name" value="ABC_TRANSPORTER_1"/>
    <property type="match status" value="1"/>
</dbReference>
<proteinExistence type="inferred from homology"/>
<keyword evidence="8 10" id="KW-0472">Membrane</keyword>
<dbReference type="InterPro" id="IPR013525">
    <property type="entry name" value="ABC2_TM"/>
</dbReference>
<evidence type="ECO:0000256" key="3">
    <source>
        <dbReference type="ARBA" id="ARBA00022448"/>
    </source>
</evidence>
<dbReference type="OrthoDB" id="66620at2759"/>
<dbReference type="PANTHER" id="PTHR48041:SF139">
    <property type="entry name" value="PROTEIN SCARLET"/>
    <property type="match status" value="1"/>
</dbReference>
<feature type="transmembrane region" description="Helical" evidence="10">
    <location>
        <begin position="501"/>
        <end position="529"/>
    </location>
</feature>
<dbReference type="InterPro" id="IPR017871">
    <property type="entry name" value="ABC_transporter-like_CS"/>
</dbReference>
<dbReference type="InterPro" id="IPR050352">
    <property type="entry name" value="ABCG_transporters"/>
</dbReference>
<dbReference type="SMART" id="SM00382">
    <property type="entry name" value="AAA"/>
    <property type="match status" value="1"/>
</dbReference>
<dbReference type="EMBL" id="KZ308132">
    <property type="protein sequence ID" value="KAG8222397.1"/>
    <property type="molecule type" value="Genomic_DNA"/>
</dbReference>
<evidence type="ECO:0000256" key="2">
    <source>
        <dbReference type="ARBA" id="ARBA00005814"/>
    </source>
</evidence>
<comment type="subcellular location">
    <subcellularLocation>
        <location evidence="1">Membrane</location>
        <topology evidence="1">Multi-pass membrane protein</topology>
    </subcellularLocation>
</comment>
<feature type="transmembrane region" description="Helical" evidence="10">
    <location>
        <begin position="408"/>
        <end position="428"/>
    </location>
</feature>
<keyword evidence="13" id="KW-1185">Reference proteome</keyword>
<dbReference type="GO" id="GO:0140359">
    <property type="term" value="F:ABC-type transporter activity"/>
    <property type="evidence" value="ECO:0007669"/>
    <property type="project" value="InterPro"/>
</dbReference>
<feature type="region of interest" description="Disordered" evidence="9">
    <location>
        <begin position="30"/>
        <end position="51"/>
    </location>
</feature>
<dbReference type="PANTHER" id="PTHR48041">
    <property type="entry name" value="ABC TRANSPORTER G FAMILY MEMBER 28"/>
    <property type="match status" value="1"/>
</dbReference>
<evidence type="ECO:0000313" key="13">
    <source>
        <dbReference type="Proteomes" id="UP000792457"/>
    </source>
</evidence>
<feature type="transmembrane region" description="Helical" evidence="10">
    <location>
        <begin position="636"/>
        <end position="656"/>
    </location>
</feature>
<evidence type="ECO:0000256" key="6">
    <source>
        <dbReference type="ARBA" id="ARBA00022840"/>
    </source>
</evidence>
<keyword evidence="4 10" id="KW-0812">Transmembrane</keyword>
<feature type="transmembrane region" description="Helical" evidence="10">
    <location>
        <begin position="440"/>
        <end position="456"/>
    </location>
</feature>
<dbReference type="AlphaFoldDB" id="A0A8K0NUR3"/>
<dbReference type="Pfam" id="PF19055">
    <property type="entry name" value="ABC2_membrane_7"/>
    <property type="match status" value="1"/>
</dbReference>
<dbReference type="InterPro" id="IPR003439">
    <property type="entry name" value="ABC_transporter-like_ATP-bd"/>
</dbReference>